<keyword evidence="1 4" id="KW-0808">Transferase</keyword>
<dbReference type="GO" id="GO:0016747">
    <property type="term" value="F:acyltransferase activity, transferring groups other than amino-acyl groups"/>
    <property type="evidence" value="ECO:0007669"/>
    <property type="project" value="InterPro"/>
</dbReference>
<dbReference type="PANTHER" id="PTHR43877">
    <property type="entry name" value="AMINOALKYLPHOSPHONATE N-ACETYLTRANSFERASE-RELATED-RELATED"/>
    <property type="match status" value="1"/>
</dbReference>
<dbReference type="InterPro" id="IPR000182">
    <property type="entry name" value="GNAT_dom"/>
</dbReference>
<protein>
    <submittedName>
        <fullName evidence="4">Acetyltransferase (GNAT) family protein</fullName>
    </submittedName>
</protein>
<dbReference type="SUPFAM" id="SSF55729">
    <property type="entry name" value="Acyl-CoA N-acyltransferases (Nat)"/>
    <property type="match status" value="1"/>
</dbReference>
<evidence type="ECO:0000313" key="5">
    <source>
        <dbReference type="Proteomes" id="UP000198925"/>
    </source>
</evidence>
<dbReference type="PANTHER" id="PTHR43877:SF2">
    <property type="entry name" value="AMINOALKYLPHOSPHONATE N-ACETYLTRANSFERASE-RELATED"/>
    <property type="match status" value="1"/>
</dbReference>
<dbReference type="InterPro" id="IPR016181">
    <property type="entry name" value="Acyl_CoA_acyltransferase"/>
</dbReference>
<dbReference type="STRING" id="938405.SAMN02927895_02579"/>
<keyword evidence="2" id="KW-0012">Acyltransferase</keyword>
<proteinExistence type="predicted"/>
<reference evidence="4 5" key="1">
    <citation type="submission" date="2016-10" db="EMBL/GenBank/DDBJ databases">
        <authorList>
            <person name="de Groot N.N."/>
        </authorList>
    </citation>
    <scope>NUCLEOTIDE SEQUENCE [LARGE SCALE GENOMIC DNA]</scope>
    <source>
        <strain evidence="4 5">CPCC 100156</strain>
    </source>
</reference>
<dbReference type="Gene3D" id="3.40.630.30">
    <property type="match status" value="1"/>
</dbReference>
<evidence type="ECO:0000313" key="4">
    <source>
        <dbReference type="EMBL" id="SDC96972.1"/>
    </source>
</evidence>
<feature type="domain" description="N-acetyltransferase" evidence="3">
    <location>
        <begin position="1"/>
        <end position="148"/>
    </location>
</feature>
<dbReference type="AlphaFoldDB" id="A0A1G6QXG3"/>
<evidence type="ECO:0000256" key="1">
    <source>
        <dbReference type="ARBA" id="ARBA00022679"/>
    </source>
</evidence>
<dbReference type="Proteomes" id="UP000198925">
    <property type="component" value="Unassembled WGS sequence"/>
</dbReference>
<dbReference type="PROSITE" id="PS51186">
    <property type="entry name" value="GNAT"/>
    <property type="match status" value="1"/>
</dbReference>
<evidence type="ECO:0000259" key="3">
    <source>
        <dbReference type="PROSITE" id="PS51186"/>
    </source>
</evidence>
<dbReference type="RefSeq" id="WP_090662725.1">
    <property type="nucleotide sequence ID" value="NZ_FMZX01000003.1"/>
</dbReference>
<evidence type="ECO:0000256" key="2">
    <source>
        <dbReference type="ARBA" id="ARBA00023315"/>
    </source>
</evidence>
<organism evidence="4 5">
    <name type="scientific">Belnapia rosea</name>
    <dbReference type="NCBI Taxonomy" id="938405"/>
    <lineage>
        <taxon>Bacteria</taxon>
        <taxon>Pseudomonadati</taxon>
        <taxon>Pseudomonadota</taxon>
        <taxon>Alphaproteobacteria</taxon>
        <taxon>Acetobacterales</taxon>
        <taxon>Roseomonadaceae</taxon>
        <taxon>Belnapia</taxon>
    </lineage>
</organism>
<dbReference type="CDD" id="cd04301">
    <property type="entry name" value="NAT_SF"/>
    <property type="match status" value="1"/>
</dbReference>
<keyword evidence="5" id="KW-1185">Reference proteome</keyword>
<sequence length="156" mass="17005">MTIRPARFGEAPLLAAIVERAYGPWVPAIGRRPMPMEDDYAARIAAGEAWVLEEAGAPVALVVIERHAGHLLLDNIAVDPARQGRGEGRLLLDFVEAEAARLGLPEVRLYTNVLMERNIALYARRGYAETGREVQKGFSRVFMAKPVSGSAATAPR</sequence>
<dbReference type="EMBL" id="FMZX01000003">
    <property type="protein sequence ID" value="SDC96972.1"/>
    <property type="molecule type" value="Genomic_DNA"/>
</dbReference>
<accession>A0A1G6QXG3</accession>
<dbReference type="Pfam" id="PF00583">
    <property type="entry name" value="Acetyltransf_1"/>
    <property type="match status" value="1"/>
</dbReference>
<name>A0A1G6QXG3_9PROT</name>
<gene>
    <name evidence="4" type="ORF">SAMN04487779_1003223</name>
</gene>
<dbReference type="InterPro" id="IPR050832">
    <property type="entry name" value="Bact_Acetyltransf"/>
</dbReference>